<organism evidence="10 11">
    <name type="scientific">Rhizobium calliandrae</name>
    <dbReference type="NCBI Taxonomy" id="1312182"/>
    <lineage>
        <taxon>Bacteria</taxon>
        <taxon>Pseudomonadati</taxon>
        <taxon>Pseudomonadota</taxon>
        <taxon>Alphaproteobacteria</taxon>
        <taxon>Hyphomicrobiales</taxon>
        <taxon>Rhizobiaceae</taxon>
        <taxon>Rhizobium/Agrobacterium group</taxon>
        <taxon>Rhizobium</taxon>
    </lineage>
</organism>
<accession>A0ABT7KM51</accession>
<name>A0ABT7KM51_9HYPH</name>
<dbReference type="InterPro" id="IPR027413">
    <property type="entry name" value="GROEL-like_equatorial_sf"/>
</dbReference>
<comment type="subunit">
    <text evidence="7 9">Forms a cylinder of 14 subunits composed of two heptameric rings stacked back-to-back. Interacts with the co-chaperonin GroES.</text>
</comment>
<proteinExistence type="inferred from homology"/>
<evidence type="ECO:0000313" key="11">
    <source>
        <dbReference type="Proteomes" id="UP001172630"/>
    </source>
</evidence>
<keyword evidence="4 7" id="KW-0067">ATP-binding</keyword>
<dbReference type="SUPFAM" id="SSF52029">
    <property type="entry name" value="GroEL apical domain-like"/>
    <property type="match status" value="1"/>
</dbReference>
<dbReference type="PRINTS" id="PR00298">
    <property type="entry name" value="CHAPERONIN60"/>
</dbReference>
<dbReference type="SUPFAM" id="SSF54849">
    <property type="entry name" value="GroEL-intermediate domain like"/>
    <property type="match status" value="1"/>
</dbReference>
<dbReference type="RefSeq" id="WP_285881758.1">
    <property type="nucleotide sequence ID" value="NZ_JARFYN010000032.1"/>
</dbReference>
<dbReference type="NCBIfam" id="NF000592">
    <property type="entry name" value="PRK00013.1"/>
    <property type="match status" value="1"/>
</dbReference>
<dbReference type="InterPro" id="IPR002423">
    <property type="entry name" value="Cpn60/GroEL/TCP-1"/>
</dbReference>
<dbReference type="Gene3D" id="1.10.560.10">
    <property type="entry name" value="GroEL-like equatorial domain"/>
    <property type="match status" value="1"/>
</dbReference>
<comment type="subcellular location">
    <subcellularLocation>
        <location evidence="7">Cytoplasm</location>
    </subcellularLocation>
</comment>
<dbReference type="InterPro" id="IPR001844">
    <property type="entry name" value="Cpn60/GroEL"/>
</dbReference>
<keyword evidence="5 7" id="KW-0143">Chaperone</keyword>
<evidence type="ECO:0000256" key="5">
    <source>
        <dbReference type="ARBA" id="ARBA00023186"/>
    </source>
</evidence>
<dbReference type="Gene3D" id="3.50.7.10">
    <property type="entry name" value="GroEL"/>
    <property type="match status" value="1"/>
</dbReference>
<dbReference type="NCBIfam" id="NF009488">
    <property type="entry name" value="PRK12850.1"/>
    <property type="match status" value="1"/>
</dbReference>
<dbReference type="CDD" id="cd03344">
    <property type="entry name" value="GroEL"/>
    <property type="match status" value="1"/>
</dbReference>
<dbReference type="InterPro" id="IPR018370">
    <property type="entry name" value="Chaperonin_Cpn60_CS"/>
</dbReference>
<dbReference type="SUPFAM" id="SSF48592">
    <property type="entry name" value="GroEL equatorial domain-like"/>
    <property type="match status" value="1"/>
</dbReference>
<dbReference type="Pfam" id="PF00118">
    <property type="entry name" value="Cpn60_TCP1"/>
    <property type="match status" value="1"/>
</dbReference>
<keyword evidence="6 7" id="KW-0413">Isomerase</keyword>
<evidence type="ECO:0000313" key="10">
    <source>
        <dbReference type="EMBL" id="MDL2408353.1"/>
    </source>
</evidence>
<evidence type="ECO:0000256" key="7">
    <source>
        <dbReference type="HAMAP-Rule" id="MF_00600"/>
    </source>
</evidence>
<feature type="binding site" evidence="7">
    <location>
        <begin position="30"/>
        <end position="33"/>
    </location>
    <ligand>
        <name>ATP</name>
        <dbReference type="ChEBI" id="CHEBI:30616"/>
    </ligand>
</feature>
<dbReference type="Proteomes" id="UP001172630">
    <property type="component" value="Unassembled WGS sequence"/>
</dbReference>
<dbReference type="PROSITE" id="PS00296">
    <property type="entry name" value="CHAPERONINS_CPN60"/>
    <property type="match status" value="1"/>
</dbReference>
<dbReference type="InterPro" id="IPR027409">
    <property type="entry name" value="GroEL-like_apical_dom_sf"/>
</dbReference>
<dbReference type="EMBL" id="JARFYN010000032">
    <property type="protein sequence ID" value="MDL2408353.1"/>
    <property type="molecule type" value="Genomic_DNA"/>
</dbReference>
<comment type="similarity">
    <text evidence="1 7 8">Belongs to the chaperonin (HSP60) family.</text>
</comment>
<dbReference type="HAMAP" id="MF_00600">
    <property type="entry name" value="CH60"/>
    <property type="match status" value="1"/>
</dbReference>
<evidence type="ECO:0000256" key="8">
    <source>
        <dbReference type="RuleBase" id="RU000418"/>
    </source>
</evidence>
<feature type="binding site" evidence="7">
    <location>
        <position position="51"/>
    </location>
    <ligand>
        <name>ATP</name>
        <dbReference type="ChEBI" id="CHEBI:30616"/>
    </ligand>
</feature>
<reference evidence="10" key="1">
    <citation type="submission" date="2023-06" db="EMBL/GenBank/DDBJ databases">
        <title>Phylogenetic Diversity of Rhizobium strains.</title>
        <authorList>
            <person name="Moura F.T."/>
            <person name="Helene L.C.F."/>
            <person name="Hungria M."/>
        </authorList>
    </citation>
    <scope>NUCLEOTIDE SEQUENCE</scope>
    <source>
        <strain evidence="10">CCGE524</strain>
    </source>
</reference>
<evidence type="ECO:0000256" key="3">
    <source>
        <dbReference type="ARBA" id="ARBA00022741"/>
    </source>
</evidence>
<dbReference type="EC" id="5.6.1.7" evidence="7"/>
<dbReference type="Gene3D" id="3.30.260.10">
    <property type="entry name" value="TCP-1-like chaperonin intermediate domain"/>
    <property type="match status" value="1"/>
</dbReference>
<feature type="binding site" evidence="7">
    <location>
        <begin position="87"/>
        <end position="91"/>
    </location>
    <ligand>
        <name>ATP</name>
        <dbReference type="ChEBI" id="CHEBI:30616"/>
    </ligand>
</feature>
<keyword evidence="2 7" id="KW-0963">Cytoplasm</keyword>
<dbReference type="NCBIfam" id="NF009487">
    <property type="entry name" value="PRK12849.1"/>
    <property type="match status" value="1"/>
</dbReference>
<dbReference type="PANTHER" id="PTHR45633">
    <property type="entry name" value="60 KDA HEAT SHOCK PROTEIN, MITOCHONDRIAL"/>
    <property type="match status" value="1"/>
</dbReference>
<dbReference type="NCBIfam" id="NF009489">
    <property type="entry name" value="PRK12851.1"/>
    <property type="match status" value="1"/>
</dbReference>
<comment type="function">
    <text evidence="7 9">Together with its co-chaperonin GroES, plays an essential role in assisting protein folding. The GroEL-GroES system forms a nano-cage that allows encapsulation of the non-native substrate proteins and provides a physical environment optimized to promote and accelerate protein folding.</text>
</comment>
<gene>
    <name evidence="7 10" type="primary">groL</name>
    <name evidence="7" type="synonym">groEL</name>
    <name evidence="10" type="ORF">PY650_22420</name>
</gene>
<evidence type="ECO:0000256" key="9">
    <source>
        <dbReference type="RuleBase" id="RU000419"/>
    </source>
</evidence>
<evidence type="ECO:0000256" key="1">
    <source>
        <dbReference type="ARBA" id="ARBA00006607"/>
    </source>
</evidence>
<keyword evidence="3 7" id="KW-0547">Nucleotide-binding</keyword>
<protein>
    <recommendedName>
        <fullName evidence="7">Chaperonin GroEL</fullName>
        <ecNumber evidence="7">5.6.1.7</ecNumber>
    </recommendedName>
    <alternativeName>
        <fullName evidence="7">60 kDa chaperonin</fullName>
    </alternativeName>
    <alternativeName>
        <fullName evidence="7">Chaperonin-60</fullName>
        <shortName evidence="7">Cpn60</shortName>
    </alternativeName>
</protein>
<dbReference type="NCBIfam" id="TIGR02348">
    <property type="entry name" value="GroEL"/>
    <property type="match status" value="1"/>
</dbReference>
<keyword evidence="11" id="KW-1185">Reference proteome</keyword>
<feature type="binding site" evidence="7">
    <location>
        <position position="495"/>
    </location>
    <ligand>
        <name>ATP</name>
        <dbReference type="ChEBI" id="CHEBI:30616"/>
    </ligand>
</feature>
<dbReference type="InterPro" id="IPR027410">
    <property type="entry name" value="TCP-1-like_intermed_sf"/>
</dbReference>
<evidence type="ECO:0000256" key="4">
    <source>
        <dbReference type="ARBA" id="ARBA00022840"/>
    </source>
</evidence>
<feature type="binding site" evidence="7">
    <location>
        <position position="415"/>
    </location>
    <ligand>
        <name>ATP</name>
        <dbReference type="ChEBI" id="CHEBI:30616"/>
    </ligand>
</feature>
<comment type="caution">
    <text evidence="10">The sequence shown here is derived from an EMBL/GenBank/DDBJ whole genome shotgun (WGS) entry which is preliminary data.</text>
</comment>
<evidence type="ECO:0000256" key="2">
    <source>
        <dbReference type="ARBA" id="ARBA00022490"/>
    </source>
</evidence>
<evidence type="ECO:0000256" key="6">
    <source>
        <dbReference type="ARBA" id="ARBA00023235"/>
    </source>
</evidence>
<sequence length="546" mass="57635">MAAKEVKFGRGAREKMLRGVDILADAVKVTLGPKGRNVVIDKSFGAPRITKDGVTVAKEIELEDKFENMGAQMVREVASKTNDIAGDGTTTATVLAQAIVREGAKAVAAGMNPMDLKRGIDLAVAEVVKDLQAKAKKINTSAEVAQVGTISANGEKQIGLDIAEAMQKVGNEGVITVEEAKTAETELEVVEGMQFDRGYLSPYFVTNPEKMIADLEDAFILLHEKKLSNLQAMLPVLEAVVQTGKPLLIIAEDVEGEALATLVVNKLRGGLKIAAVKAPGFGDRRKAMLEDIAILTGGTVISEDLGIKLESVTLDMLGRSKKVSISKENTTIVDGAGAKSDIEGRVAQIKAQIEETSSDYDREKLQERLAKLAGGVAVIRVGGSTEVEVKEKKDRIDDALNATRAAVQEGIVPGGGTALLRSSVKISAKGENDDQEAGINIIRRALQAPCRQIAENAGDEASIVVGKILDKNEDNFGYNAQTGVYGDMISMGIVDPVKVVRTALQDAASVASLLITTEAMIAELPKKDAPAGMPGGMGGMGGMDMM</sequence>
<comment type="caution">
    <text evidence="7">Lacks conserved residue(s) required for the propagation of feature annotation.</text>
</comment>